<comment type="caution">
    <text evidence="3">The sequence shown here is derived from an EMBL/GenBank/DDBJ whole genome shotgun (WGS) entry which is preliminary data.</text>
</comment>
<evidence type="ECO:0000259" key="2">
    <source>
        <dbReference type="PROSITE" id="PS51462"/>
    </source>
</evidence>
<organism evidence="3 4">
    <name type="scientific">Candidatus Staskawiczbacteria bacterium RIFCSPHIGHO2_02_FULL_34_9</name>
    <dbReference type="NCBI Taxonomy" id="1802206"/>
    <lineage>
        <taxon>Bacteria</taxon>
        <taxon>Candidatus Staskawicziibacteriota</taxon>
    </lineage>
</organism>
<proteinExistence type="predicted"/>
<dbReference type="STRING" id="1802206.A3D35_02475"/>
<reference evidence="3 4" key="1">
    <citation type="journal article" date="2016" name="Nat. Commun.">
        <title>Thousands of microbial genomes shed light on interconnected biogeochemical processes in an aquifer system.</title>
        <authorList>
            <person name="Anantharaman K."/>
            <person name="Brown C.T."/>
            <person name="Hug L.A."/>
            <person name="Sharon I."/>
            <person name="Castelle C.J."/>
            <person name="Probst A.J."/>
            <person name="Thomas B.C."/>
            <person name="Singh A."/>
            <person name="Wilkins M.J."/>
            <person name="Karaoz U."/>
            <person name="Brodie E.L."/>
            <person name="Williams K.H."/>
            <person name="Hubbard S.S."/>
            <person name="Banfield J.F."/>
        </authorList>
    </citation>
    <scope>NUCLEOTIDE SEQUENCE [LARGE SCALE GENOMIC DNA]</scope>
</reference>
<dbReference type="InterPro" id="IPR015797">
    <property type="entry name" value="NUDIX_hydrolase-like_dom_sf"/>
</dbReference>
<feature type="domain" description="Nudix hydrolase" evidence="2">
    <location>
        <begin position="50"/>
        <end position="186"/>
    </location>
</feature>
<dbReference type="Pfam" id="PF00293">
    <property type="entry name" value="NUDIX"/>
    <property type="match status" value="1"/>
</dbReference>
<evidence type="ECO:0000313" key="3">
    <source>
        <dbReference type="EMBL" id="OGZ67611.1"/>
    </source>
</evidence>
<keyword evidence="1" id="KW-0378">Hydrolase</keyword>
<dbReference type="Gene3D" id="3.90.79.10">
    <property type="entry name" value="Nucleoside Triphosphate Pyrophosphohydrolase"/>
    <property type="match status" value="1"/>
</dbReference>
<dbReference type="InterPro" id="IPR051325">
    <property type="entry name" value="Nudix_hydrolase_domain"/>
</dbReference>
<protein>
    <recommendedName>
        <fullName evidence="2">Nudix hydrolase domain-containing protein</fullName>
    </recommendedName>
</protein>
<dbReference type="GO" id="GO:0006754">
    <property type="term" value="P:ATP biosynthetic process"/>
    <property type="evidence" value="ECO:0007669"/>
    <property type="project" value="TreeGrafter"/>
</dbReference>
<dbReference type="Proteomes" id="UP000176421">
    <property type="component" value="Unassembled WGS sequence"/>
</dbReference>
<dbReference type="GO" id="GO:0006167">
    <property type="term" value="P:AMP biosynthetic process"/>
    <property type="evidence" value="ECO:0007669"/>
    <property type="project" value="TreeGrafter"/>
</dbReference>
<name>A0A1G2HZH0_9BACT</name>
<accession>A0A1G2HZH0</accession>
<dbReference type="GO" id="GO:0004081">
    <property type="term" value="F:bis(5'-nucleosyl)-tetraphosphatase (asymmetrical) activity"/>
    <property type="evidence" value="ECO:0007669"/>
    <property type="project" value="TreeGrafter"/>
</dbReference>
<evidence type="ECO:0000313" key="4">
    <source>
        <dbReference type="Proteomes" id="UP000176421"/>
    </source>
</evidence>
<dbReference type="PROSITE" id="PS00893">
    <property type="entry name" value="NUDIX_BOX"/>
    <property type="match status" value="1"/>
</dbReference>
<evidence type="ECO:0000256" key="1">
    <source>
        <dbReference type="ARBA" id="ARBA00022801"/>
    </source>
</evidence>
<dbReference type="InterPro" id="IPR000086">
    <property type="entry name" value="NUDIX_hydrolase_dom"/>
</dbReference>
<gene>
    <name evidence="3" type="ORF">A3D35_02475</name>
</gene>
<dbReference type="EMBL" id="MHOS01000034">
    <property type="protein sequence ID" value="OGZ67611.1"/>
    <property type="molecule type" value="Genomic_DNA"/>
</dbReference>
<sequence length="229" mass="26061">MDSDIKNQILKLVEEIAPTDDLEREHIDNTIQWIKSGAELFRIQKPDIPPKHLVSYFIIVDPKENKILLTDHIKAQLWLPAGGHAEPNEHPKTTVEREVVEELNTQAEFLYDGIFFLTQAATVGLTAGHTDVSLWYVLKGDSNTPLQYDLGEFNGYKWFTPEEILDTPIEKLDPHLHRFVNKWIKYSDASSKHLEKLCHDTLIASAGASTRLAGSKLSDEEISKSFEQK</sequence>
<dbReference type="PANTHER" id="PTHR21340">
    <property type="entry name" value="DIADENOSINE 5,5-P1,P4-TETRAPHOSPHATE PYROPHOSPHOHYDROLASE MUTT"/>
    <property type="match status" value="1"/>
</dbReference>
<dbReference type="AlphaFoldDB" id="A0A1G2HZH0"/>
<dbReference type="PROSITE" id="PS51462">
    <property type="entry name" value="NUDIX"/>
    <property type="match status" value="1"/>
</dbReference>
<dbReference type="PANTHER" id="PTHR21340:SF0">
    <property type="entry name" value="BIS(5'-NUCLEOSYL)-TETRAPHOSPHATASE [ASYMMETRICAL]"/>
    <property type="match status" value="1"/>
</dbReference>
<dbReference type="SUPFAM" id="SSF55811">
    <property type="entry name" value="Nudix"/>
    <property type="match status" value="1"/>
</dbReference>
<dbReference type="InterPro" id="IPR020084">
    <property type="entry name" value="NUDIX_hydrolase_CS"/>
</dbReference>